<proteinExistence type="predicted"/>
<name>A0A2J0MGC0_9BACT</name>
<reference evidence="2" key="1">
    <citation type="submission" date="2017-09" db="EMBL/GenBank/DDBJ databases">
        <title>Depth-based differentiation of microbial function through sediment-hosted aquifers and enrichment of novel symbionts in the deep terrestrial subsurface.</title>
        <authorList>
            <person name="Probst A.J."/>
            <person name="Ladd B."/>
            <person name="Jarett J.K."/>
            <person name="Geller-Mcgrath D.E."/>
            <person name="Sieber C.M.K."/>
            <person name="Emerson J.B."/>
            <person name="Anantharaman K."/>
            <person name="Thomas B.C."/>
            <person name="Malmstrom R."/>
            <person name="Stieglmeier M."/>
            <person name="Klingl A."/>
            <person name="Woyke T."/>
            <person name="Ryan C.M."/>
            <person name="Banfield J.F."/>
        </authorList>
    </citation>
    <scope>NUCLEOTIDE SEQUENCE [LARGE SCALE GENOMIC DNA]</scope>
</reference>
<sequence length="672" mass="78529">MTILVQPQNREKELKTILDGYKKFINHTYWLSDIFQKDGIQNSWGARVGKGKNWSCKIFYSKKNDYDIAGLIDHGTTGLTGIIPNNENDIRKALDENNPFRDKERLSAFLSQDWSSKSWTDLGSRGRGKAIFIASSKEKRIYFDSLRVTDNRYVFGSIYLDKNTKEIKEEILSDEQAYNKIKETFGNNIQSLKDYGTRIFIIRPEEELIEAISKGYIDDFIKSTWWEILEKYKASIEIVLNGKSRKIENSQILPVNKMQIKETYHSGLIKLPKNNELKIKNISLCYLGDKDIPEFYKGISIQRGGMAIERYQTEKLLDEEFSEKIFGSIEMESELESEMHKHEGPEHCDFRWVENPPAIILKIIKQEIKKFAQKFKLIEYEDIHVDKKQRETELNTLKELNDFANKIGLKGLGWKNKKRNVENRDDNKPLRLSFSDFELPGTSPRVEVGDLIKGTYVKPINETDKKIQVLVRIFILNESKKELCLQEKVIQLSNATIEKIGWEEIKISEIYTPGKYIVRAKLISLENINIKGEINYEKGDEIYIASRSFYVGIDPKSKGLFEDIKAQKDLSKDKYIWVEESNSGEGFILYYNLLHPIIKKLIDKDQDSLKELWIREGLIYLLQIRFSEDQSLLKESQKPVYFNEKNLKENNLNVIINILLKHRSIFLWGREK</sequence>
<accession>A0A2J0MGC0</accession>
<gene>
    <name evidence="1" type="ORF">COX93_02820</name>
</gene>
<dbReference type="AlphaFoldDB" id="A0A2J0MGC0"/>
<evidence type="ECO:0000313" key="2">
    <source>
        <dbReference type="Proteomes" id="UP000228547"/>
    </source>
</evidence>
<organism evidence="1 2">
    <name type="scientific">Candidatus Nomurabacteria bacterium CG_4_10_14_0_2_um_filter_30_12</name>
    <dbReference type="NCBI Taxonomy" id="1974727"/>
    <lineage>
        <taxon>Bacteria</taxon>
        <taxon>Candidatus Nomuraibacteriota</taxon>
    </lineage>
</organism>
<protein>
    <submittedName>
        <fullName evidence="1">Uncharacterized protein</fullName>
    </submittedName>
</protein>
<dbReference type="Proteomes" id="UP000228547">
    <property type="component" value="Unassembled WGS sequence"/>
</dbReference>
<comment type="caution">
    <text evidence="1">The sequence shown here is derived from an EMBL/GenBank/DDBJ whole genome shotgun (WGS) entry which is preliminary data.</text>
</comment>
<evidence type="ECO:0000313" key="1">
    <source>
        <dbReference type="EMBL" id="PIZ86911.1"/>
    </source>
</evidence>
<dbReference type="EMBL" id="PFOY01000041">
    <property type="protein sequence ID" value="PIZ86911.1"/>
    <property type="molecule type" value="Genomic_DNA"/>
</dbReference>